<evidence type="ECO:0000259" key="6">
    <source>
        <dbReference type="PROSITE" id="PS50102"/>
    </source>
</evidence>
<accession>A0AAN7JXN2</accession>
<evidence type="ECO:0000256" key="1">
    <source>
        <dbReference type="ARBA" id="ARBA00022553"/>
    </source>
</evidence>
<evidence type="ECO:0008006" key="10">
    <source>
        <dbReference type="Google" id="ProtNLM"/>
    </source>
</evidence>
<dbReference type="InterPro" id="IPR006509">
    <property type="entry name" value="RBM39_SF"/>
</dbReference>
<evidence type="ECO:0000256" key="3">
    <source>
        <dbReference type="ARBA" id="ARBA00022884"/>
    </source>
</evidence>
<feature type="domain" description="RRM" evidence="6">
    <location>
        <begin position="198"/>
        <end position="275"/>
    </location>
</feature>
<feature type="compositionally biased region" description="Polar residues" evidence="5">
    <location>
        <begin position="649"/>
        <end position="661"/>
    </location>
</feature>
<evidence type="ECO:0000256" key="2">
    <source>
        <dbReference type="ARBA" id="ARBA00022737"/>
    </source>
</evidence>
<dbReference type="GO" id="GO:0006397">
    <property type="term" value="P:mRNA processing"/>
    <property type="evidence" value="ECO:0007669"/>
    <property type="project" value="InterPro"/>
</dbReference>
<protein>
    <recommendedName>
        <fullName evidence="10">Ubiquitin-conjugating enzyme E2 23</fullName>
    </recommendedName>
</protein>
<evidence type="ECO:0000313" key="8">
    <source>
        <dbReference type="EMBL" id="KAK4754799.1"/>
    </source>
</evidence>
<feature type="region of interest" description="Disordered" evidence="5">
    <location>
        <begin position="1246"/>
        <end position="1271"/>
    </location>
</feature>
<dbReference type="InterPro" id="IPR057733">
    <property type="entry name" value="UBE2O-like_SH3-B"/>
</dbReference>
<keyword evidence="9" id="KW-1185">Reference proteome</keyword>
<feature type="compositionally biased region" description="Polar residues" evidence="5">
    <location>
        <begin position="1360"/>
        <end position="1373"/>
    </location>
</feature>
<proteinExistence type="predicted"/>
<dbReference type="SUPFAM" id="SSF54928">
    <property type="entry name" value="RNA-binding domain, RBD"/>
    <property type="match status" value="2"/>
</dbReference>
<evidence type="ECO:0000256" key="4">
    <source>
        <dbReference type="PROSITE-ProRule" id="PRU00176"/>
    </source>
</evidence>
<dbReference type="SMART" id="SM00361">
    <property type="entry name" value="RRM_1"/>
    <property type="match status" value="2"/>
</dbReference>
<dbReference type="FunFam" id="3.30.70.330:FF:000276">
    <property type="entry name" value="Splicing factor, CC1-like protein"/>
    <property type="match status" value="1"/>
</dbReference>
<dbReference type="InterPro" id="IPR000504">
    <property type="entry name" value="RRM_dom"/>
</dbReference>
<dbReference type="Pfam" id="PF00076">
    <property type="entry name" value="RRM_1"/>
    <property type="match status" value="2"/>
</dbReference>
<dbReference type="Pfam" id="PF23043">
    <property type="entry name" value="SH3-B_UBE2O"/>
    <property type="match status" value="1"/>
</dbReference>
<dbReference type="SMART" id="SM00360">
    <property type="entry name" value="RRM"/>
    <property type="match status" value="3"/>
</dbReference>
<feature type="compositionally biased region" description="Basic and acidic residues" evidence="5">
    <location>
        <begin position="748"/>
        <end position="765"/>
    </location>
</feature>
<comment type="caution">
    <text evidence="8">The sequence shown here is derived from an EMBL/GenBank/DDBJ whole genome shotgun (WGS) entry which is preliminary data.</text>
</comment>
<organism evidence="8 9">
    <name type="scientific">Trapa incisa</name>
    <dbReference type="NCBI Taxonomy" id="236973"/>
    <lineage>
        <taxon>Eukaryota</taxon>
        <taxon>Viridiplantae</taxon>
        <taxon>Streptophyta</taxon>
        <taxon>Embryophyta</taxon>
        <taxon>Tracheophyta</taxon>
        <taxon>Spermatophyta</taxon>
        <taxon>Magnoliopsida</taxon>
        <taxon>eudicotyledons</taxon>
        <taxon>Gunneridae</taxon>
        <taxon>Pentapetalae</taxon>
        <taxon>rosids</taxon>
        <taxon>malvids</taxon>
        <taxon>Myrtales</taxon>
        <taxon>Lythraceae</taxon>
        <taxon>Trapa</taxon>
    </lineage>
</organism>
<feature type="compositionally biased region" description="Acidic residues" evidence="5">
    <location>
        <begin position="710"/>
        <end position="745"/>
    </location>
</feature>
<dbReference type="Pfam" id="PF23044">
    <property type="entry name" value="SH3-C_UBE2O"/>
    <property type="match status" value="1"/>
</dbReference>
<dbReference type="InterPro" id="IPR029123">
    <property type="entry name" value="RBM39_linker"/>
</dbReference>
<reference evidence="8 9" key="1">
    <citation type="journal article" date="2023" name="Hortic Res">
        <title>Pangenome of water caltrop reveals structural variations and asymmetric subgenome divergence after allopolyploidization.</title>
        <authorList>
            <person name="Zhang X."/>
            <person name="Chen Y."/>
            <person name="Wang L."/>
            <person name="Yuan Y."/>
            <person name="Fang M."/>
            <person name="Shi L."/>
            <person name="Lu R."/>
            <person name="Comes H.P."/>
            <person name="Ma Y."/>
            <person name="Chen Y."/>
            <person name="Huang G."/>
            <person name="Zhou Y."/>
            <person name="Zheng Z."/>
            <person name="Qiu Y."/>
        </authorList>
    </citation>
    <scope>NUCLEOTIDE SEQUENCE [LARGE SCALE GENOMIC DNA]</scope>
    <source>
        <tissue evidence="8">Roots</tissue>
    </source>
</reference>
<dbReference type="Pfam" id="PF00179">
    <property type="entry name" value="UQ_con"/>
    <property type="match status" value="1"/>
</dbReference>
<dbReference type="CDD" id="cd12283">
    <property type="entry name" value="RRM1_RBM39_like"/>
    <property type="match status" value="1"/>
</dbReference>
<feature type="compositionally biased region" description="Basic and acidic residues" evidence="5">
    <location>
        <begin position="1341"/>
        <end position="1351"/>
    </location>
</feature>
<dbReference type="FunFam" id="3.30.70.330:FF:000601">
    <property type="entry name" value="CC1-like, splicing factor"/>
    <property type="match status" value="1"/>
</dbReference>
<dbReference type="InterPro" id="IPR035979">
    <property type="entry name" value="RBD_domain_sf"/>
</dbReference>
<dbReference type="Pfam" id="PF15519">
    <property type="entry name" value="RBM39linker"/>
    <property type="match status" value="1"/>
</dbReference>
<dbReference type="Gene3D" id="3.10.110.10">
    <property type="entry name" value="Ubiquitin Conjugating Enzyme"/>
    <property type="match status" value="1"/>
</dbReference>
<feature type="compositionally biased region" description="Basic and acidic residues" evidence="5">
    <location>
        <begin position="1400"/>
        <end position="1415"/>
    </location>
</feature>
<dbReference type="Gene3D" id="3.30.70.330">
    <property type="match status" value="3"/>
</dbReference>
<dbReference type="GO" id="GO:0003723">
    <property type="term" value="F:RNA binding"/>
    <property type="evidence" value="ECO:0007669"/>
    <property type="project" value="UniProtKB-UniRule"/>
</dbReference>
<dbReference type="SUPFAM" id="SSF54495">
    <property type="entry name" value="UBC-like"/>
    <property type="match status" value="1"/>
</dbReference>
<feature type="region of interest" description="Disordered" evidence="5">
    <location>
        <begin position="647"/>
        <end position="682"/>
    </location>
</feature>
<feature type="region of interest" description="Disordered" evidence="5">
    <location>
        <begin position="710"/>
        <end position="765"/>
    </location>
</feature>
<feature type="region of interest" description="Disordered" evidence="5">
    <location>
        <begin position="1398"/>
        <end position="1423"/>
    </location>
</feature>
<name>A0AAN7JXN2_9MYRT</name>
<feature type="region of interest" description="Disordered" evidence="5">
    <location>
        <begin position="1341"/>
        <end position="1373"/>
    </location>
</feature>
<evidence type="ECO:0000313" key="9">
    <source>
        <dbReference type="Proteomes" id="UP001345219"/>
    </source>
</evidence>
<dbReference type="Pfam" id="PF23046">
    <property type="entry name" value="tSH3-B_UBE2O"/>
    <property type="match status" value="1"/>
</dbReference>
<feature type="compositionally biased region" description="Basic and acidic residues" evidence="5">
    <location>
        <begin position="42"/>
        <end position="197"/>
    </location>
</feature>
<dbReference type="PROSITE" id="PS50127">
    <property type="entry name" value="UBC_2"/>
    <property type="match status" value="1"/>
</dbReference>
<feature type="region of interest" description="Disordered" evidence="5">
    <location>
        <begin position="1"/>
        <end position="197"/>
    </location>
</feature>
<gene>
    <name evidence="8" type="ORF">SAY87_008556</name>
</gene>
<dbReference type="InterPro" id="IPR057735">
    <property type="entry name" value="UBE2O-like_tSH3-B"/>
</dbReference>
<dbReference type="InterPro" id="IPR003954">
    <property type="entry name" value="RRM_euk-type"/>
</dbReference>
<dbReference type="NCBIfam" id="TIGR01622">
    <property type="entry name" value="SF-CC1"/>
    <property type="match status" value="1"/>
</dbReference>
<keyword evidence="3 4" id="KW-0694">RNA-binding</keyword>
<dbReference type="InterPro" id="IPR057734">
    <property type="entry name" value="UBE2O-like_SH3-C"/>
</dbReference>
<dbReference type="GO" id="GO:0005634">
    <property type="term" value="C:nucleus"/>
    <property type="evidence" value="ECO:0007669"/>
    <property type="project" value="InterPro"/>
</dbReference>
<feature type="domain" description="RRM" evidence="6">
    <location>
        <begin position="302"/>
        <end position="378"/>
    </location>
</feature>
<dbReference type="PROSITE" id="PS50102">
    <property type="entry name" value="RRM"/>
    <property type="match status" value="3"/>
</dbReference>
<evidence type="ECO:0000256" key="5">
    <source>
        <dbReference type="SAM" id="MobiDB-lite"/>
    </source>
</evidence>
<dbReference type="CDD" id="cd12285">
    <property type="entry name" value="RRM3_RBM39_like"/>
    <property type="match status" value="1"/>
</dbReference>
<dbReference type="Proteomes" id="UP001345219">
    <property type="component" value="Chromosome 8"/>
</dbReference>
<dbReference type="PANTHER" id="PTHR48036">
    <property type="entry name" value="SPLICING FACTOR (PAD-1), PUTATIVE (AFU_ORTHOLOGUE AFUA_1G15810)-RELATED"/>
    <property type="match status" value="1"/>
</dbReference>
<dbReference type="InterPro" id="IPR000608">
    <property type="entry name" value="UBC"/>
</dbReference>
<sequence length="1664" mass="184027">MDFDEYDYLEKTVENPELEKVKDTVNGGDEKEKDRRRSSKHRSNDNEHDTDHSSKRSKASGEKYRDHDSRSRDGDRERHRSSREHRDKERGREKDRDREERNGMAKERNRNRDQDGDRDRNTERVKGREREREQIHPSRSPSDKHQGARDEMVRERGRDKEREKNREKPLKDRERDNRRHKDKKEEAEPEADPERDQRTVFAYQINLKADERHVYEFFSRAGKVRDVRLIMDRITRRSKGVGYVEFYDAMSVPMAIALSGQPLLGIPVMVKPSEAEKNLVQSTASAASASGGSIGPYSGGARRLYVGNLHSNLTSDQLKKIFEPFGEVELVQLPVDETGSCKGFGFVQFARLEDSQNALSLNGLEVAGRTIKVSAITDQPGIQDVAPTSGDLDDDDGGGLSLNASSRAMLMQKLDRSGIASSIAGVNGAGTALPSATTLGVSTTVPSVVAPLIQSSVPSLSGVPLIGLQVPSGTVPIINTIGVPSECLLLKNMFDPNLETEPDFDLDIKEDVQEESSKYGKLKHIYVDKNSAGFVYLRFENAQSTISAQRALHGRWFAGKMITATFMIPETYEAKFPESRLSNSIASIQIIGNTSYDLSVATLNLQSSVPSSSCMLVDGLAGSRMGTRQESAASEVDLPATDAHDMTLEENSPVPNESCHSSCVGMQRNGGDKPNAGSRSPSGIPIFYAEDVVRSKANNMIGLVSEVAGDLDSDSECSDDDDAAADDDDDEDGKEDDAKDGEDVGGDINDKPKVNHNDHVVRDKPGTLSVEQVRVLWINGTETTENRRNLTVSDRGFLHGDYVAASSDPTGQIGVVVDVNIMVDLAAPNGSTAENISTRDLKRVREFTHGDYVVYGPWLGRVDDVVDNVTVKVDDGSVCKVMKADPLRLKPITKNILEDGHYPYYPGQRVKATSSSVFKNSRWLSGLWKATRLEGTVIKVTVGSVFVYWIASAGYGPNSSIAPAEKQSPKNLKLLSCFDYADWELGDWCHLSSLSASAPLYKGLSKSEIDDSATSNFGSFQPGTAHNSVETVLDQSNDHEVMDIDPMSSSDVISAITAPSESSSCTSTLSSVKAPVHESWPYRKRLRKVVVKRDKKTRKKEDNFERAFQIVGIRTKVDVLWQAGIIECGLISTELIPVETPGDHDFVAEQYVVEKVADDKDCNGEPRRVGVVRSVNAKERTSCVNWLKSVAKAEDPREFDKEEIVSVYELEGHPDYDYCYGDVVVRLSTMPSQKIVLEDYMETTDKFNESNEGNADMERSNRDEDESGDAGCMGISDFSWVGNISGLKNGDIEVTWADGTVSMVGPQAIYVVARDDDDESLFDESDLSDVASWETVEDNNMDTHEHEHEQEEQGQQSGSDTNSTVENADNNSGRKSALSLPFAALGFVTRLASGLFSRGRNSDSNHLDSEGEKHVHSAPVIKNSMETCPGDGADSEKSNILCISDSVLADQSEEECVSAPAPRSSYEAESLNDISQELSVPASNNDAGSFFKHFDVSNEPFDHYFRNTDAQSNNSRKWLRKVHQDWDILHDNLPDDIYVRVYEDRMDLLRAVIVGACGTPYQDGLFFFDFQLSPEYPDVPPGFDNLVREHFRKRGYYILKACDAYMKGYLIGSLANDASIVSESNANSTSVGFKLMLAKIVPKLLLAMEEVGVDCHEFEHLRNT</sequence>
<evidence type="ECO:0000259" key="7">
    <source>
        <dbReference type="PROSITE" id="PS50127"/>
    </source>
</evidence>
<dbReference type="InterPro" id="IPR012677">
    <property type="entry name" value="Nucleotide-bd_a/b_plait_sf"/>
</dbReference>
<dbReference type="EMBL" id="JAXIOK010000014">
    <property type="protein sequence ID" value="KAK4754799.1"/>
    <property type="molecule type" value="Genomic_DNA"/>
</dbReference>
<feature type="domain" description="RRM" evidence="6">
    <location>
        <begin position="491"/>
        <end position="569"/>
    </location>
</feature>
<feature type="compositionally biased region" description="Basic and acidic residues" evidence="5">
    <location>
        <begin position="8"/>
        <end position="35"/>
    </location>
</feature>
<keyword evidence="2" id="KW-0677">Repeat</keyword>
<dbReference type="InterPro" id="IPR016135">
    <property type="entry name" value="UBQ-conjugating_enzyme/RWD"/>
</dbReference>
<feature type="domain" description="UBC core" evidence="7">
    <location>
        <begin position="1517"/>
        <end position="1664"/>
    </location>
</feature>
<keyword evidence="1" id="KW-0597">Phosphoprotein</keyword>